<keyword evidence="1" id="KW-1133">Transmembrane helix</keyword>
<evidence type="ECO:0000256" key="1">
    <source>
        <dbReference type="SAM" id="Phobius"/>
    </source>
</evidence>
<gene>
    <name evidence="2" type="ORF">BCR33DRAFT_761457</name>
</gene>
<dbReference type="EMBL" id="MCGO01000002">
    <property type="protein sequence ID" value="ORY53215.1"/>
    <property type="molecule type" value="Genomic_DNA"/>
</dbReference>
<name>A0A1Y2D3S4_9FUNG</name>
<keyword evidence="3" id="KW-1185">Reference proteome</keyword>
<reference evidence="2 3" key="1">
    <citation type="submission" date="2016-07" db="EMBL/GenBank/DDBJ databases">
        <title>Pervasive Adenine N6-methylation of Active Genes in Fungi.</title>
        <authorList>
            <consortium name="DOE Joint Genome Institute"/>
            <person name="Mondo S.J."/>
            <person name="Dannebaum R.O."/>
            <person name="Kuo R.C."/>
            <person name="Labutti K."/>
            <person name="Haridas S."/>
            <person name="Kuo A."/>
            <person name="Salamov A."/>
            <person name="Ahrendt S.R."/>
            <person name="Lipzen A."/>
            <person name="Sullivan W."/>
            <person name="Andreopoulos W.B."/>
            <person name="Clum A."/>
            <person name="Lindquist E."/>
            <person name="Daum C."/>
            <person name="Ramamoorthy G.K."/>
            <person name="Gryganskyi A."/>
            <person name="Culley D."/>
            <person name="Magnuson J.K."/>
            <person name="James T.Y."/>
            <person name="O'Malley M.A."/>
            <person name="Stajich J.E."/>
            <person name="Spatafora J.W."/>
            <person name="Visel A."/>
            <person name="Grigoriev I.V."/>
        </authorList>
    </citation>
    <scope>NUCLEOTIDE SEQUENCE [LARGE SCALE GENOMIC DNA]</scope>
    <source>
        <strain evidence="2 3">JEL800</strain>
    </source>
</reference>
<sequence>MSSSEGLQEIEEKHESDSGVITKADINTSMLSSERVRNLAAIILIVGCFALIGSFQLAVSVGDVSPQLDDLSQDSVAERLLDVHPATTNEAVTNPTIDSHEYSVSLATSTATTLIPSSASTSKPQSANKTIIRLDSDEIQFPEDLTSGSKHSLMVFPKNGTTVRPYLTLLFEHNNGIDAIERQFLKPFAIFPESHVEFTFTMFTSGEFRVTIFDNAVLLDEPWTWHEGYFHLGPQKAVLHQFRVTFTEPPNSSTEQRLSAHLRTLPYCSLSDLADFQFGGRFLKPTLFPDANTSFVDTSKWIDKVGPQYFFLRFLPAKCQIYYFNVQESRDCVANKNITLMGDSTLAESVNRLIFHILDDYAEVHCPPSTENCHDRHYREGQLETTFNRTGPPSYLSLVWAPSLDVCVGFEGVWAFKDPMFADWLRFRTSYPESCRNYEDKLGLSVKTDWKNPKGVWRKLPPKEQDFVFFSSGLHDLIHWNSRILIIKLEITRNGWIRLWRSLPEQRRLKSTLQ</sequence>
<accession>A0A1Y2D3S4</accession>
<dbReference type="Proteomes" id="UP000193642">
    <property type="component" value="Unassembled WGS sequence"/>
</dbReference>
<keyword evidence="1" id="KW-0472">Membrane</keyword>
<dbReference type="OrthoDB" id="2162212at2759"/>
<dbReference type="AlphaFoldDB" id="A0A1Y2D3S4"/>
<organism evidence="2 3">
    <name type="scientific">Rhizoclosmatium globosum</name>
    <dbReference type="NCBI Taxonomy" id="329046"/>
    <lineage>
        <taxon>Eukaryota</taxon>
        <taxon>Fungi</taxon>
        <taxon>Fungi incertae sedis</taxon>
        <taxon>Chytridiomycota</taxon>
        <taxon>Chytridiomycota incertae sedis</taxon>
        <taxon>Chytridiomycetes</taxon>
        <taxon>Chytridiales</taxon>
        <taxon>Chytriomycetaceae</taxon>
        <taxon>Rhizoclosmatium</taxon>
    </lineage>
</organism>
<evidence type="ECO:0000313" key="2">
    <source>
        <dbReference type="EMBL" id="ORY53215.1"/>
    </source>
</evidence>
<comment type="caution">
    <text evidence="2">The sequence shown here is derived from an EMBL/GenBank/DDBJ whole genome shotgun (WGS) entry which is preliminary data.</text>
</comment>
<proteinExistence type="predicted"/>
<keyword evidence="1" id="KW-0812">Transmembrane</keyword>
<protein>
    <submittedName>
        <fullName evidence="2">Uncharacterized protein</fullName>
    </submittedName>
</protein>
<evidence type="ECO:0000313" key="3">
    <source>
        <dbReference type="Proteomes" id="UP000193642"/>
    </source>
</evidence>
<feature type="transmembrane region" description="Helical" evidence="1">
    <location>
        <begin position="39"/>
        <end position="59"/>
    </location>
</feature>